<name>A0ABW7HBU2_9BURK</name>
<evidence type="ECO:0000313" key="3">
    <source>
        <dbReference type="EMBL" id="MFG6486952.1"/>
    </source>
</evidence>
<feature type="domain" description="Peptidase M56" evidence="2">
    <location>
        <begin position="9"/>
        <end position="251"/>
    </location>
</feature>
<evidence type="ECO:0000259" key="2">
    <source>
        <dbReference type="Pfam" id="PF05569"/>
    </source>
</evidence>
<feature type="transmembrane region" description="Helical" evidence="1">
    <location>
        <begin position="89"/>
        <end position="106"/>
    </location>
</feature>
<dbReference type="PANTHER" id="PTHR34978">
    <property type="entry name" value="POSSIBLE SENSOR-TRANSDUCER PROTEIN BLAR"/>
    <property type="match status" value="1"/>
</dbReference>
<evidence type="ECO:0000313" key="4">
    <source>
        <dbReference type="Proteomes" id="UP001606134"/>
    </source>
</evidence>
<accession>A0ABW7HBU2</accession>
<keyword evidence="1" id="KW-0472">Membrane</keyword>
<evidence type="ECO:0000256" key="1">
    <source>
        <dbReference type="SAM" id="Phobius"/>
    </source>
</evidence>
<dbReference type="InterPro" id="IPR008756">
    <property type="entry name" value="Peptidase_M56"/>
</dbReference>
<keyword evidence="1" id="KW-0812">Transmembrane</keyword>
<protein>
    <submittedName>
        <fullName evidence="3">M56 family metallopeptidase</fullName>
    </submittedName>
</protein>
<organism evidence="3 4">
    <name type="scientific">Pelomonas candidula</name>
    <dbReference type="NCBI Taxonomy" id="3299025"/>
    <lineage>
        <taxon>Bacteria</taxon>
        <taxon>Pseudomonadati</taxon>
        <taxon>Pseudomonadota</taxon>
        <taxon>Betaproteobacteria</taxon>
        <taxon>Burkholderiales</taxon>
        <taxon>Sphaerotilaceae</taxon>
        <taxon>Roseateles</taxon>
    </lineage>
</organism>
<proteinExistence type="predicted"/>
<sequence length="416" mass="44848">MSERLLAVLLQQALLLSVGVVLVATLRPLLLKRLGAGSVYAAWLIVPALLATPALPRPAQEPLRVVLQASGTAETVAVPSLPAPPPDRAVVWLALWLAGSALVAATQARRQRRLARLGAQLPAGSSPALVGLLRPRVALPADFEQRFSPTERELILAHEQVHRDRLDNLWNLLACVLTALHWWNPLAWWAACRLRADQELACDAAVLAARPGALADYTRALLAAHDLTHHGAPLASRWGTTHPLVERIAMLNRPRPLNRRRALLLAAGVTAVSTLAYAAESPPPAAAGAGYIEMQLKVERSQGSSKSTIEARVVGRDGERVTVLLKGIGLPGDEPDWTKEPLSITLWPKKAGDSAAIRTQISHGEPAIELGHPGFMSAWGQKARIEITRPDSDEKFALELTPTALPADFQPPKNTF</sequence>
<keyword evidence="1" id="KW-1133">Transmembrane helix</keyword>
<dbReference type="CDD" id="cd07341">
    <property type="entry name" value="M56_BlaR1_MecR1_like"/>
    <property type="match status" value="1"/>
</dbReference>
<comment type="caution">
    <text evidence="3">The sequence shown here is derived from an EMBL/GenBank/DDBJ whole genome shotgun (WGS) entry which is preliminary data.</text>
</comment>
<feature type="transmembrane region" description="Helical" evidence="1">
    <location>
        <begin position="6"/>
        <end position="26"/>
    </location>
</feature>
<dbReference type="Pfam" id="PF05569">
    <property type="entry name" value="Peptidase_M56"/>
    <property type="match status" value="1"/>
</dbReference>
<gene>
    <name evidence="3" type="ORF">ACG04R_09735</name>
</gene>
<reference evidence="3 4" key="1">
    <citation type="submission" date="2024-08" db="EMBL/GenBank/DDBJ databases">
        <authorList>
            <person name="Lu H."/>
        </authorList>
    </citation>
    <scope>NUCLEOTIDE SEQUENCE [LARGE SCALE GENOMIC DNA]</scope>
    <source>
        <strain evidence="3 4">BYS78W</strain>
    </source>
</reference>
<dbReference type="PANTHER" id="PTHR34978:SF3">
    <property type="entry name" value="SLR0241 PROTEIN"/>
    <property type="match status" value="1"/>
</dbReference>
<dbReference type="RefSeq" id="WP_394408846.1">
    <property type="nucleotide sequence ID" value="NZ_JBIGIC010000004.1"/>
</dbReference>
<dbReference type="EMBL" id="JBIGIC010000004">
    <property type="protein sequence ID" value="MFG6486952.1"/>
    <property type="molecule type" value="Genomic_DNA"/>
</dbReference>
<dbReference type="InterPro" id="IPR052173">
    <property type="entry name" value="Beta-lactam_resp_regulator"/>
</dbReference>
<feature type="transmembrane region" description="Helical" evidence="1">
    <location>
        <begin position="38"/>
        <end position="55"/>
    </location>
</feature>
<keyword evidence="4" id="KW-1185">Reference proteome</keyword>
<dbReference type="Proteomes" id="UP001606134">
    <property type="component" value="Unassembled WGS sequence"/>
</dbReference>